<accession>A0ABS2IWW2</accession>
<dbReference type="Proteomes" id="UP001518872">
    <property type="component" value="Unassembled WGS sequence"/>
</dbReference>
<keyword evidence="2" id="KW-0812">Transmembrane</keyword>
<protein>
    <submittedName>
        <fullName evidence="3">Uncharacterized protein</fullName>
    </submittedName>
</protein>
<evidence type="ECO:0000256" key="2">
    <source>
        <dbReference type="SAM" id="Phobius"/>
    </source>
</evidence>
<keyword evidence="2" id="KW-1133">Transmembrane helix</keyword>
<feature type="transmembrane region" description="Helical" evidence="2">
    <location>
        <begin position="20"/>
        <end position="44"/>
    </location>
</feature>
<proteinExistence type="predicted"/>
<dbReference type="RefSeq" id="WP_204926131.1">
    <property type="nucleotide sequence ID" value="NZ_JAFEUC010000008.1"/>
</dbReference>
<evidence type="ECO:0000313" key="3">
    <source>
        <dbReference type="EMBL" id="MBM7078235.1"/>
    </source>
</evidence>
<evidence type="ECO:0000256" key="1">
    <source>
        <dbReference type="SAM" id="MobiDB-lite"/>
    </source>
</evidence>
<keyword evidence="4" id="KW-1185">Reference proteome</keyword>
<keyword evidence="2" id="KW-0472">Membrane</keyword>
<organism evidence="3 4">
    <name type="scientific">Micromonospora humida</name>
    <dbReference type="NCBI Taxonomy" id="2809018"/>
    <lineage>
        <taxon>Bacteria</taxon>
        <taxon>Bacillati</taxon>
        <taxon>Actinomycetota</taxon>
        <taxon>Actinomycetes</taxon>
        <taxon>Micromonosporales</taxon>
        <taxon>Micromonosporaceae</taxon>
        <taxon>Micromonospora</taxon>
    </lineage>
</organism>
<gene>
    <name evidence="3" type="ORF">JQX11_18080</name>
</gene>
<reference evidence="3 4" key="1">
    <citation type="submission" date="2021-02" db="EMBL/GenBank/DDBJ databases">
        <authorList>
            <person name="Ra J.-S."/>
        </authorList>
    </citation>
    <scope>NUCLEOTIDE SEQUENCE [LARGE SCALE GENOMIC DNA]</scope>
    <source>
        <strain evidence="3 4">MMS20-R1-14</strain>
    </source>
</reference>
<dbReference type="EMBL" id="JAFEUC010000008">
    <property type="protein sequence ID" value="MBM7078235.1"/>
    <property type="molecule type" value="Genomic_DNA"/>
</dbReference>
<feature type="region of interest" description="Disordered" evidence="1">
    <location>
        <begin position="69"/>
        <end position="120"/>
    </location>
</feature>
<sequence length="252" mass="26803">MPGTRGTRWTSRLPQAVAATPWLLASVGVIVLLLLLVKALVAVLGHDRYAEHGAGSRSEAVMVPGVPVTTAPASATPTPAPTRTRRTNGGGTGVVPPAAGRTPVASRSASPSASVSPTTVALTPPPVTLLNDDAPGITYRGRWAVSRNRPYGDHRDDVHYTIHDGDSFSFTFTGTGLDYITSRDPEYGDADVWVVDAGGRPVKQQRVSARAHRYQPQQTVFSVQGLPVGQYTIWAVKRGGVYFQVDALRVRG</sequence>
<feature type="compositionally biased region" description="Low complexity" evidence="1">
    <location>
        <begin position="94"/>
        <end position="120"/>
    </location>
</feature>
<dbReference type="Gene3D" id="2.60.120.260">
    <property type="entry name" value="Galactose-binding domain-like"/>
    <property type="match status" value="1"/>
</dbReference>
<comment type="caution">
    <text evidence="3">The sequence shown here is derived from an EMBL/GenBank/DDBJ whole genome shotgun (WGS) entry which is preliminary data.</text>
</comment>
<name>A0ABS2IWW2_9ACTN</name>
<evidence type="ECO:0000313" key="4">
    <source>
        <dbReference type="Proteomes" id="UP001518872"/>
    </source>
</evidence>